<keyword evidence="2" id="KW-1185">Reference proteome</keyword>
<evidence type="ECO:0000313" key="1">
    <source>
        <dbReference type="EMBL" id="CAA0092614.1"/>
    </source>
</evidence>
<evidence type="ECO:0000313" key="2">
    <source>
        <dbReference type="Proteomes" id="UP000441399"/>
    </source>
</evidence>
<dbReference type="EMBL" id="CACSIO010000002">
    <property type="protein sequence ID" value="CAA0092614.1"/>
    <property type="molecule type" value="Genomic_DNA"/>
</dbReference>
<dbReference type="SUPFAM" id="SSF53335">
    <property type="entry name" value="S-adenosyl-L-methionine-dependent methyltransferases"/>
    <property type="match status" value="1"/>
</dbReference>
<proteinExistence type="predicted"/>
<accession>A0A5S9NQB8</accession>
<reference evidence="1 2" key="1">
    <citation type="submission" date="2019-11" db="EMBL/GenBank/DDBJ databases">
        <authorList>
            <person name="Holert J."/>
        </authorList>
    </citation>
    <scope>NUCLEOTIDE SEQUENCE [LARGE SCALE GENOMIC DNA]</scope>
    <source>
        <strain evidence="1">SB11_3</strain>
    </source>
</reference>
<dbReference type="Pfam" id="PF13489">
    <property type="entry name" value="Methyltransf_23"/>
    <property type="match status" value="1"/>
</dbReference>
<dbReference type="AlphaFoldDB" id="A0A5S9NQB8"/>
<name>A0A5S9NQB8_9GAMM</name>
<dbReference type="CDD" id="cd02440">
    <property type="entry name" value="AdoMet_MTases"/>
    <property type="match status" value="1"/>
</dbReference>
<protein>
    <submittedName>
        <fullName evidence="1">Uncharacterized protein</fullName>
    </submittedName>
</protein>
<organism evidence="1 2">
    <name type="scientific">BD1-7 clade bacterium</name>
    <dbReference type="NCBI Taxonomy" id="2029982"/>
    <lineage>
        <taxon>Bacteria</taxon>
        <taxon>Pseudomonadati</taxon>
        <taxon>Pseudomonadota</taxon>
        <taxon>Gammaproteobacteria</taxon>
        <taxon>Cellvibrionales</taxon>
        <taxon>Spongiibacteraceae</taxon>
        <taxon>BD1-7 clade</taxon>
    </lineage>
</organism>
<gene>
    <name evidence="1" type="ORF">OPDIPICF_03841</name>
</gene>
<dbReference type="Proteomes" id="UP000441399">
    <property type="component" value="Unassembled WGS sequence"/>
</dbReference>
<sequence>MSESILVENDWIRPTVDNRGFMFKKMTRLSRDFVAYSATADHPVLDVGCAYGVATLPILALKKPVVAADLDQYHLDCLIESTPEEQRPYLSTRHGMFPGDFEFSPSSFSAVHFSHVLHFLKGEEIINGLEKARTWLTPTGKMFISVCTPYLTKLGVQEDFEKRLEAGDPWPGETDLTVHGEEFIKHMPDTSRASFIHLFTKQTLEPLVASCGFTIEQLYYDELVVNDDIKPFFDGRGRSILSLVASRAKENHH</sequence>
<dbReference type="Gene3D" id="3.40.50.150">
    <property type="entry name" value="Vaccinia Virus protein VP39"/>
    <property type="match status" value="1"/>
</dbReference>
<dbReference type="OrthoDB" id="8592889at2"/>
<dbReference type="InterPro" id="IPR029063">
    <property type="entry name" value="SAM-dependent_MTases_sf"/>
</dbReference>